<reference evidence="1 2" key="1">
    <citation type="submission" date="2005-12" db="EMBL/GenBank/DDBJ databases">
        <authorList>
            <person name="Moran M.A."/>
            <person name="Ferriera S."/>
            <person name="Johnson J."/>
            <person name="Kravitz S."/>
            <person name="Halpern A."/>
            <person name="Remington K."/>
            <person name="Beeson K."/>
            <person name="Tran B."/>
            <person name="Rogers Y.-H."/>
            <person name="Friedman R."/>
            <person name="Venter J.C."/>
        </authorList>
    </citation>
    <scope>NUCLEOTIDE SEQUENCE [LARGE SCALE GENOMIC DNA]</scope>
    <source>
        <strain evidence="2">ATCC BAA-591 / DSM 15170 / ISM</strain>
    </source>
</reference>
<proteinExistence type="predicted"/>
<name>A3SMR0_ROSNI</name>
<dbReference type="EMBL" id="AALY01000002">
    <property type="protein sequence ID" value="EAP75750.1"/>
    <property type="molecule type" value="Genomic_DNA"/>
</dbReference>
<dbReference type="HOGENOM" id="CLU_849620_0_0_5"/>
<gene>
    <name evidence="1" type="ORF">ISM_12830</name>
</gene>
<sequence>MSKPVKPVVPPPALRSEPDTFKDRAEANIEFFEPLVEYMDDVADFVDEQADAAVAAAQAGDLPPIAGKALQLLRVNAGGTALDFQAVMSGPTDATAGRIPVNHLNGIFGLGAAGNPPVSSDLLTTTTPVSIVRVEPGTANKPSGVTYGVAWYGKINASDPAILLLDQVTGEIWTLTRYSSVWGSWVKQLSRQDIATQLEAEAGADNTKVMTPLRTKQAVIAKQAVKAWVNFSGTGSVAILDSHNVSSITDNGTGDYTINFATALESANYAFVGSCSSSGGEVLALCLQGGYSSAPTLKTASQIRLHALNAPFRSAADAQNASVIIVQ</sequence>
<keyword evidence="2" id="KW-1185">Reference proteome</keyword>
<dbReference type="Proteomes" id="UP000005954">
    <property type="component" value="Unassembled WGS sequence"/>
</dbReference>
<dbReference type="STRING" id="89187.ISM_12830"/>
<dbReference type="RefSeq" id="WP_009814575.1">
    <property type="nucleotide sequence ID" value="NZ_CH724156.1"/>
</dbReference>
<evidence type="ECO:0000313" key="1">
    <source>
        <dbReference type="EMBL" id="EAP75750.1"/>
    </source>
</evidence>
<accession>A3SMR0</accession>
<comment type="caution">
    <text evidence="1">The sequence shown here is derived from an EMBL/GenBank/DDBJ whole genome shotgun (WGS) entry which is preliminary data.</text>
</comment>
<dbReference type="OrthoDB" id="564699at2"/>
<organism evidence="1 2">
    <name type="scientific">Roseovarius nubinhibens (strain ATCC BAA-591 / DSM 15170 / ISM)</name>
    <dbReference type="NCBI Taxonomy" id="89187"/>
    <lineage>
        <taxon>Bacteria</taxon>
        <taxon>Pseudomonadati</taxon>
        <taxon>Pseudomonadota</taxon>
        <taxon>Alphaproteobacteria</taxon>
        <taxon>Rhodobacterales</taxon>
        <taxon>Roseobacteraceae</taxon>
        <taxon>Roseovarius</taxon>
    </lineage>
</organism>
<protein>
    <submittedName>
        <fullName evidence="1">Uncharacterized protein</fullName>
    </submittedName>
</protein>
<dbReference type="eggNOG" id="ENOG5033EYT">
    <property type="taxonomic scope" value="Bacteria"/>
</dbReference>
<dbReference type="AlphaFoldDB" id="A3SMR0"/>
<evidence type="ECO:0000313" key="2">
    <source>
        <dbReference type="Proteomes" id="UP000005954"/>
    </source>
</evidence>